<accession>A0A317SRW6</accession>
<sequence length="1839" mass="203421">MASSDVDEAKELRLVNNVELKIALADNDEKLQRLLNLYLPPLILKLASPHASVRTKVISICQHVNTRIRPVTIILPVAALLKQFKDPEVGGRYSLVRNFDLMYVQTGIERLPVLERLELLPPLLKDISKHGNPVHQRSLFNILLKVLVHFEPPNRGTQEDLALRTKMGFDEDSGGEDAVWVAGWFKRLMLLNLSVFTSSNTSGQLNCPGISAAEFDFLTLGGKQETFSPFAALTDIKKAMLKFLASGAFTDRERFFPCLVGASDTNSAVAEPAEDVFKRSLPSVSLDDEGIVRELYQLYFGDPSSATLPVKVVLQTRVVGLLAKSTEAIGEQWGDQIVKIVESGLETDYARLRQAAFTFVNWASRMCGERVMTTVSIDVVEKIRYWLLSTSPEDGGGAGGDDLRGYAYESLGLLAKRAPGIVVEKDWRILKFLFGRLRDEPAGSVGVSVEGALATLLPAIAKQRLDKEMEEGLEELIIGQMIADKGRSTRFSAVRYANRVLEFKNVEGRWGNLLALGRKGERGEVVEEAKKGLHPYYYRLLNPEENYPITTDKDPMDIDTPASKGPNKYAFPVFSDLIKHFFPHSQQNATTWTAQESLVAGLMPPEVFATAVSFCRRVGLMEALSNEEIVVDEDWERKLDAAVERDEGVRHKVRTYFRKLGEENSCMLNRFMEVAWLGMIWDGSGLDGVRGVWVDLVGVVSERSWENSVQKLESLMKAVLVGTKSEGRAVAARALGIVGSHEALEESLLVSMTKEMITYSQGTGKAFGVEGGKVHGGILTLGFLLSRLKLRGRLGSLPKELVHQAVDVVVNTLLETRDQTILDAAVQSFSEISIFAVAHGDYFEKTYPKILDRLTELGKKGKEKAVLAIGHLATVFPSSDKPIVDKLLQALFAFHENRQVEVNFATGEAIACLAGGWRSKSVRGKVDIAGYENANPTGDLVEERLGEVLETVMGRMSDTKPSLRKAVCVWMLCLLEFCGEEQQVKSRLGEMQKGFRGYLVDRDELVQETAARGLTMVYEKGDKETKDDLVRNLVSSFTGEKTRTLTGNVSAETELFEPGALSTGDGSISTYKDIMSLASEVGDPSLVYKFMSLARHNSLWSSRAAFGRFGLGSILSSSDILKHNPKLYPKLYRYRFDPNPNVARSMESIWKALIGADERNVLEAQFNNIIEDLLKCAVGREWRTREASCNALGELVQGKKIEEYKPYLEKIWSTSFRVLDDVKESVRVAAMKLCRGLTQAMVRNVDVASGGSREEAEAILEGVMPFLMGGRGLEAEAKEVQLFALRTLLQLVETGGPALLPYILDLVDKFVHLLSSLEPEVVNYLHLNADKYNTTGDDIDRIRLAQVRGSPMMDAIERSLDLLNKDAMKTFVPGFQKTIRKALGLPSKVGCSRIIVTLVVRHGFITKPFADELLKTIQTSMHDRNETVMASYASAAGYLCRLASDEKILGLVGYSRKIYFGGEDEKSRTLAGEVVYALCKNATDRFNSLAVDALPFIFVGKHDPHTPVTEIFTKAWTENTGGTGAIKLYLGEIISLAQTHLSSPRWALKQTAALSLADACKSIGKDVTAGQVNLLWPVLVSATSGKSWDGKEAVLDALVALSVNAVQYFENDQAKLRELSTIVLREARRKNAAYRSMAIKNLGDFVNGFVALNLFEEVYDIVIDSVKGQSEDTMDVDVADGRSLKTIEETTLANGLVTLCKAFRTDFNSNGGKTRTDALKVLEFLQDKLAGANYDLKIRAVGGIATILRCLSTATLRERDWDDILGKAWSQVNQCLTDRSNENVRIKAAEATMQMLKLQGHGSLWDAVRVDLQQALTDERSPMVRQALGADFERFVREG</sequence>
<feature type="domain" description="Proteasome component Ecm29 N-terminal" evidence="5">
    <location>
        <begin position="15"/>
        <end position="515"/>
    </location>
</feature>
<dbReference type="Gene3D" id="1.25.10.10">
    <property type="entry name" value="Leucine-rich Repeat Variant"/>
    <property type="match status" value="2"/>
</dbReference>
<keyword evidence="4" id="KW-0647">Proteasome</keyword>
<protein>
    <submittedName>
        <fullName evidence="7">ARM repeat-containing protein</fullName>
    </submittedName>
</protein>
<dbReference type="GO" id="GO:0060090">
    <property type="term" value="F:molecular adaptor activity"/>
    <property type="evidence" value="ECO:0007669"/>
    <property type="project" value="InterPro"/>
</dbReference>
<evidence type="ECO:0000313" key="7">
    <source>
        <dbReference type="EMBL" id="PWW76166.1"/>
    </source>
</evidence>
<evidence type="ECO:0000313" key="8">
    <source>
        <dbReference type="Proteomes" id="UP000246991"/>
    </source>
</evidence>
<dbReference type="Proteomes" id="UP000246991">
    <property type="component" value="Unassembled WGS sequence"/>
</dbReference>
<dbReference type="InterPro" id="IPR011989">
    <property type="entry name" value="ARM-like"/>
</dbReference>
<dbReference type="OrthoDB" id="16066at2759"/>
<dbReference type="InterPro" id="IPR024372">
    <property type="entry name" value="Ecm29_N"/>
</dbReference>
<evidence type="ECO:0000259" key="6">
    <source>
        <dbReference type="Pfam" id="PF24492"/>
    </source>
</evidence>
<comment type="caution">
    <text evidence="7">The sequence shown here is derived from an EMBL/GenBank/DDBJ whole genome shotgun (WGS) entry which is preliminary data.</text>
</comment>
<dbReference type="InterPro" id="IPR055443">
    <property type="entry name" value="HEAT_ECM29"/>
</dbReference>
<dbReference type="Pfam" id="PF24492">
    <property type="entry name" value="HEAT_ECM29"/>
    <property type="match status" value="1"/>
</dbReference>
<dbReference type="SUPFAM" id="SSF48371">
    <property type="entry name" value="ARM repeat"/>
    <property type="match status" value="3"/>
</dbReference>
<dbReference type="GO" id="GO:0005737">
    <property type="term" value="C:cytoplasm"/>
    <property type="evidence" value="ECO:0007669"/>
    <property type="project" value="UniProtKB-SubCell"/>
</dbReference>
<dbReference type="Pfam" id="PF13001">
    <property type="entry name" value="ECM29_N"/>
    <property type="match status" value="1"/>
</dbReference>
<name>A0A317SRW6_9PEZI</name>
<dbReference type="STRING" id="42249.A0A317SRW6"/>
<keyword evidence="3" id="KW-0677">Repeat</keyword>
<dbReference type="GO" id="GO:0005634">
    <property type="term" value="C:nucleus"/>
    <property type="evidence" value="ECO:0007669"/>
    <property type="project" value="TreeGrafter"/>
</dbReference>
<dbReference type="Pfam" id="PF23731">
    <property type="entry name" value="ARM_ECM29_C"/>
    <property type="match status" value="1"/>
</dbReference>
<evidence type="ECO:0000259" key="5">
    <source>
        <dbReference type="Pfam" id="PF13001"/>
    </source>
</evidence>
<keyword evidence="8" id="KW-1185">Reference proteome</keyword>
<evidence type="ECO:0000256" key="1">
    <source>
        <dbReference type="ARBA" id="ARBA00004496"/>
    </source>
</evidence>
<reference evidence="7 8" key="1">
    <citation type="submission" date="2018-03" db="EMBL/GenBank/DDBJ databases">
        <title>Genomes of Pezizomycetes fungi and the evolution of truffles.</title>
        <authorList>
            <person name="Murat C."/>
            <person name="Payen T."/>
            <person name="Noel B."/>
            <person name="Kuo A."/>
            <person name="Martin F.M."/>
        </authorList>
    </citation>
    <scope>NUCLEOTIDE SEQUENCE [LARGE SCALE GENOMIC DNA]</scope>
    <source>
        <strain evidence="7">091103-1</strain>
    </source>
</reference>
<dbReference type="InterPro" id="IPR016024">
    <property type="entry name" value="ARM-type_fold"/>
</dbReference>
<gene>
    <name evidence="7" type="ORF">C7212DRAFT_294613</name>
</gene>
<dbReference type="GO" id="GO:0043248">
    <property type="term" value="P:proteasome assembly"/>
    <property type="evidence" value="ECO:0007669"/>
    <property type="project" value="InterPro"/>
</dbReference>
<proteinExistence type="predicted"/>
<dbReference type="GO" id="GO:0000502">
    <property type="term" value="C:proteasome complex"/>
    <property type="evidence" value="ECO:0007669"/>
    <property type="project" value="UniProtKB-KW"/>
</dbReference>
<evidence type="ECO:0000256" key="3">
    <source>
        <dbReference type="ARBA" id="ARBA00022737"/>
    </source>
</evidence>
<comment type="subcellular location">
    <subcellularLocation>
        <location evidence="1">Cytoplasm</location>
    </subcellularLocation>
</comment>
<dbReference type="EMBL" id="PYWC01000036">
    <property type="protein sequence ID" value="PWW76166.1"/>
    <property type="molecule type" value="Genomic_DNA"/>
</dbReference>
<dbReference type="PANTHER" id="PTHR23346">
    <property type="entry name" value="TRANSLATIONAL ACTIVATOR GCN1-RELATED"/>
    <property type="match status" value="1"/>
</dbReference>
<dbReference type="GO" id="GO:0036503">
    <property type="term" value="P:ERAD pathway"/>
    <property type="evidence" value="ECO:0007669"/>
    <property type="project" value="TreeGrafter"/>
</dbReference>
<dbReference type="PANTHER" id="PTHR23346:SF19">
    <property type="entry name" value="PROTEASOME ADAPTER AND SCAFFOLD PROTEIN ECM29"/>
    <property type="match status" value="1"/>
</dbReference>
<keyword evidence="2" id="KW-0963">Cytoplasm</keyword>
<evidence type="ECO:0000256" key="2">
    <source>
        <dbReference type="ARBA" id="ARBA00022490"/>
    </source>
</evidence>
<evidence type="ECO:0000256" key="4">
    <source>
        <dbReference type="ARBA" id="ARBA00022942"/>
    </source>
</evidence>
<feature type="domain" description="Proteasome adapter and scaffold protein ECM29 HEAT-repeat" evidence="6">
    <location>
        <begin position="1299"/>
        <end position="1460"/>
    </location>
</feature>
<organism evidence="7 8">
    <name type="scientific">Tuber magnatum</name>
    <name type="common">white Piedmont truffle</name>
    <dbReference type="NCBI Taxonomy" id="42249"/>
    <lineage>
        <taxon>Eukaryota</taxon>
        <taxon>Fungi</taxon>
        <taxon>Dikarya</taxon>
        <taxon>Ascomycota</taxon>
        <taxon>Pezizomycotina</taxon>
        <taxon>Pezizomycetes</taxon>
        <taxon>Pezizales</taxon>
        <taxon>Tuberaceae</taxon>
        <taxon>Tuber</taxon>
    </lineage>
</organism>